<evidence type="ECO:0000259" key="11">
    <source>
        <dbReference type="Pfam" id="PF01545"/>
    </source>
</evidence>
<dbReference type="OrthoDB" id="9809646at2"/>
<organism evidence="13 14">
    <name type="scientific">Inquilinus limosus</name>
    <dbReference type="NCBI Taxonomy" id="171674"/>
    <lineage>
        <taxon>Bacteria</taxon>
        <taxon>Pseudomonadati</taxon>
        <taxon>Pseudomonadota</taxon>
        <taxon>Alphaproteobacteria</taxon>
        <taxon>Rhodospirillales</taxon>
        <taxon>Rhodospirillaceae</taxon>
        <taxon>Inquilinus</taxon>
    </lineage>
</organism>
<dbReference type="RefSeq" id="WP_088153882.1">
    <property type="nucleotide sequence ID" value="NZ_NHON01000057.1"/>
</dbReference>
<feature type="domain" description="Cation efflux protein transmembrane" evidence="11">
    <location>
        <begin position="48"/>
        <end position="239"/>
    </location>
</feature>
<dbReference type="Gene3D" id="1.20.1510.10">
    <property type="entry name" value="Cation efflux protein transmembrane domain"/>
    <property type="match status" value="1"/>
</dbReference>
<feature type="transmembrane region" description="Helical" evidence="10">
    <location>
        <begin position="74"/>
        <end position="95"/>
    </location>
</feature>
<keyword evidence="5" id="KW-0862">Zinc</keyword>
<keyword evidence="6 10" id="KW-1133">Transmembrane helix</keyword>
<feature type="domain" description="Cation efflux protein cytoplasmic" evidence="12">
    <location>
        <begin position="254"/>
        <end position="317"/>
    </location>
</feature>
<feature type="transmembrane region" description="Helical" evidence="10">
    <location>
        <begin position="115"/>
        <end position="137"/>
    </location>
</feature>
<dbReference type="STRING" id="1122125.GCA_000423185_01816"/>
<evidence type="ECO:0000256" key="5">
    <source>
        <dbReference type="ARBA" id="ARBA00022906"/>
    </source>
</evidence>
<keyword evidence="5" id="KW-0864">Zinc transport</keyword>
<evidence type="ECO:0000256" key="7">
    <source>
        <dbReference type="ARBA" id="ARBA00023065"/>
    </source>
</evidence>
<dbReference type="InterPro" id="IPR002524">
    <property type="entry name" value="Cation_efflux"/>
</dbReference>
<evidence type="ECO:0000256" key="8">
    <source>
        <dbReference type="ARBA" id="ARBA00023136"/>
    </source>
</evidence>
<comment type="similarity">
    <text evidence="2">Belongs to the cation diffusion facilitator (CDF) transporter (TC 2.A.4) family. SLC30A subfamily.</text>
</comment>
<dbReference type="InterPro" id="IPR036837">
    <property type="entry name" value="Cation_efflux_CTD_sf"/>
</dbReference>
<dbReference type="SUPFAM" id="SSF160240">
    <property type="entry name" value="Cation efflux protein cytoplasmic domain-like"/>
    <property type="match status" value="1"/>
</dbReference>
<dbReference type="InterPro" id="IPR027470">
    <property type="entry name" value="Cation_efflux_CTD"/>
</dbReference>
<evidence type="ECO:0000256" key="2">
    <source>
        <dbReference type="ARBA" id="ARBA00008873"/>
    </source>
</evidence>
<name>A0A211ZGZ8_9PROT</name>
<evidence type="ECO:0000256" key="10">
    <source>
        <dbReference type="SAM" id="Phobius"/>
    </source>
</evidence>
<dbReference type="EMBL" id="NHON01000057">
    <property type="protein sequence ID" value="OWJ64454.1"/>
    <property type="molecule type" value="Genomic_DNA"/>
</dbReference>
<evidence type="ECO:0000256" key="9">
    <source>
        <dbReference type="SAM" id="MobiDB-lite"/>
    </source>
</evidence>
<accession>A0A211ZGZ8</accession>
<dbReference type="NCBIfam" id="TIGR01297">
    <property type="entry name" value="CDF"/>
    <property type="match status" value="1"/>
</dbReference>
<comment type="subcellular location">
    <subcellularLocation>
        <location evidence="1">Membrane</location>
        <topology evidence="1">Multi-pass membrane protein</topology>
    </subcellularLocation>
</comment>
<reference evidence="14" key="1">
    <citation type="submission" date="2017-05" db="EMBL/GenBank/DDBJ databases">
        <authorList>
            <person name="Macchi M."/>
            <person name="Festa S."/>
            <person name="Coppotelli B.M."/>
            <person name="Morelli I.S."/>
        </authorList>
    </citation>
    <scope>NUCLEOTIDE SEQUENCE [LARGE SCALE GENOMIC DNA]</scope>
    <source>
        <strain evidence="14">I</strain>
    </source>
</reference>
<dbReference type="InterPro" id="IPR050681">
    <property type="entry name" value="CDF/SLC30A"/>
</dbReference>
<keyword evidence="4 10" id="KW-0812">Transmembrane</keyword>
<evidence type="ECO:0000256" key="3">
    <source>
        <dbReference type="ARBA" id="ARBA00022448"/>
    </source>
</evidence>
<evidence type="ECO:0000256" key="1">
    <source>
        <dbReference type="ARBA" id="ARBA00004141"/>
    </source>
</evidence>
<dbReference type="PANTHER" id="PTHR11562">
    <property type="entry name" value="CATION EFFLUX PROTEIN/ ZINC TRANSPORTER"/>
    <property type="match status" value="1"/>
</dbReference>
<feature type="transmembrane region" description="Helical" evidence="10">
    <location>
        <begin position="149"/>
        <end position="169"/>
    </location>
</feature>
<feature type="transmembrane region" description="Helical" evidence="10">
    <location>
        <begin position="48"/>
        <end position="68"/>
    </location>
</feature>
<keyword evidence="8 10" id="KW-0472">Membrane</keyword>
<evidence type="ECO:0000256" key="4">
    <source>
        <dbReference type="ARBA" id="ARBA00022692"/>
    </source>
</evidence>
<dbReference type="Pfam" id="PF16916">
    <property type="entry name" value="ZT_dimer"/>
    <property type="match status" value="1"/>
</dbReference>
<dbReference type="AlphaFoldDB" id="A0A211ZGZ8"/>
<dbReference type="Pfam" id="PF01545">
    <property type="entry name" value="Cation_efflux"/>
    <property type="match status" value="1"/>
</dbReference>
<sequence>MPHDHPHEAGSGRDHAAHDHGPGPGHQQDHHHGHHHGLPEGADGERRLLAALAITAGFMVLEAAGGWIANSLALLADAGHMLTDAAALALAWLAARMARRPRDARRSYGYGRVQVLAAFANGIVLLAVVVAIVVEAAGRLAAPAPVEGGLMIGIAAAGLVANLVAFRVLRGGDRGNLNLRGAALHVMGDLLGSIGALAAGAVILLTGWTPVDPILSVVVSLLVLRSAWSILRESGHVLVEGSPGGIDEAALSAAILDEVHEVIDVHHVHAWTLTPDRPIVTLHARLREGADSDQAIGAVTRLLRDRFGVGHATVQAEFEVCADVATTPRH</sequence>
<dbReference type="GO" id="GO:0005886">
    <property type="term" value="C:plasma membrane"/>
    <property type="evidence" value="ECO:0007669"/>
    <property type="project" value="TreeGrafter"/>
</dbReference>
<evidence type="ECO:0000313" key="14">
    <source>
        <dbReference type="Proteomes" id="UP000196655"/>
    </source>
</evidence>
<dbReference type="InterPro" id="IPR027469">
    <property type="entry name" value="Cation_efflux_TMD_sf"/>
</dbReference>
<evidence type="ECO:0000313" key="13">
    <source>
        <dbReference type="EMBL" id="OWJ64454.1"/>
    </source>
</evidence>
<proteinExistence type="inferred from homology"/>
<dbReference type="PANTHER" id="PTHR11562:SF17">
    <property type="entry name" value="RE54080P-RELATED"/>
    <property type="match status" value="1"/>
</dbReference>
<dbReference type="Proteomes" id="UP000196655">
    <property type="component" value="Unassembled WGS sequence"/>
</dbReference>
<feature type="transmembrane region" description="Helical" evidence="10">
    <location>
        <begin position="190"/>
        <end position="208"/>
    </location>
</feature>
<feature type="compositionally biased region" description="Basic and acidic residues" evidence="9">
    <location>
        <begin position="1"/>
        <end position="21"/>
    </location>
</feature>
<keyword evidence="7" id="KW-0406">Ion transport</keyword>
<dbReference type="SUPFAM" id="SSF161111">
    <property type="entry name" value="Cation efflux protein transmembrane domain-like"/>
    <property type="match status" value="1"/>
</dbReference>
<keyword evidence="3" id="KW-0813">Transport</keyword>
<feature type="region of interest" description="Disordered" evidence="9">
    <location>
        <begin position="1"/>
        <end position="41"/>
    </location>
</feature>
<evidence type="ECO:0000259" key="12">
    <source>
        <dbReference type="Pfam" id="PF16916"/>
    </source>
</evidence>
<evidence type="ECO:0000256" key="6">
    <source>
        <dbReference type="ARBA" id="ARBA00022989"/>
    </source>
</evidence>
<dbReference type="InterPro" id="IPR058533">
    <property type="entry name" value="Cation_efflux_TM"/>
</dbReference>
<protein>
    <submittedName>
        <fullName evidence="13">Cation transporter</fullName>
    </submittedName>
</protein>
<gene>
    <name evidence="13" type="ORF">BWR60_24515</name>
</gene>
<keyword evidence="14" id="KW-1185">Reference proteome</keyword>
<dbReference type="GO" id="GO:0005385">
    <property type="term" value="F:zinc ion transmembrane transporter activity"/>
    <property type="evidence" value="ECO:0007669"/>
    <property type="project" value="TreeGrafter"/>
</dbReference>
<comment type="caution">
    <text evidence="13">The sequence shown here is derived from an EMBL/GenBank/DDBJ whole genome shotgun (WGS) entry which is preliminary data.</text>
</comment>